<gene>
    <name evidence="7" type="primary">pgl</name>
    <name evidence="9" type="ORF">RISW2_08160</name>
</gene>
<dbReference type="STRING" id="1449351.RISW2_08160"/>
<reference evidence="9 10" key="1">
    <citation type="submission" date="2014-01" db="EMBL/GenBank/DDBJ databases">
        <title>Roseivivax isoporae LMG 25204 Genome Sequencing.</title>
        <authorList>
            <person name="Lai Q."/>
            <person name="Li G."/>
            <person name="Shao Z."/>
        </authorList>
    </citation>
    <scope>NUCLEOTIDE SEQUENCE [LARGE SCALE GENOMIC DNA]</scope>
    <source>
        <strain evidence="9 10">LMG 25204</strain>
    </source>
</reference>
<dbReference type="PATRIC" id="fig|1449351.3.peg.434"/>
<dbReference type="PANTHER" id="PTHR11054:SF0">
    <property type="entry name" value="6-PHOSPHOGLUCONOLACTONASE"/>
    <property type="match status" value="1"/>
</dbReference>
<evidence type="ECO:0000256" key="2">
    <source>
        <dbReference type="ARBA" id="ARBA00002681"/>
    </source>
</evidence>
<comment type="pathway">
    <text evidence="3 7">Carbohydrate degradation; pentose phosphate pathway; D-ribulose 5-phosphate from D-glucose 6-phosphate (oxidative stage): step 2/3.</text>
</comment>
<name>X7FD78_9RHOB</name>
<dbReference type="InterPro" id="IPR039104">
    <property type="entry name" value="6PGL"/>
</dbReference>
<comment type="catalytic activity">
    <reaction evidence="1 7">
        <text>6-phospho-D-glucono-1,5-lactone + H2O = 6-phospho-D-gluconate + H(+)</text>
        <dbReference type="Rhea" id="RHEA:12556"/>
        <dbReference type="ChEBI" id="CHEBI:15377"/>
        <dbReference type="ChEBI" id="CHEBI:15378"/>
        <dbReference type="ChEBI" id="CHEBI:57955"/>
        <dbReference type="ChEBI" id="CHEBI:58759"/>
        <dbReference type="EC" id="3.1.1.31"/>
    </reaction>
</comment>
<keyword evidence="10" id="KW-1185">Reference proteome</keyword>
<protein>
    <recommendedName>
        <fullName evidence="6 7">6-phosphogluconolactonase</fullName>
        <shortName evidence="7">6PGL</shortName>
        <ecNumber evidence="5 7">3.1.1.31</ecNumber>
    </recommendedName>
</protein>
<dbReference type="GO" id="GO:0006098">
    <property type="term" value="P:pentose-phosphate shunt"/>
    <property type="evidence" value="ECO:0007669"/>
    <property type="project" value="UniProtKB-UniPathway"/>
</dbReference>
<dbReference type="AlphaFoldDB" id="X7FD78"/>
<dbReference type="RefSeq" id="WP_043765860.1">
    <property type="nucleotide sequence ID" value="NZ_JAME01000002.1"/>
</dbReference>
<dbReference type="NCBIfam" id="TIGR01198">
    <property type="entry name" value="pgl"/>
    <property type="match status" value="1"/>
</dbReference>
<comment type="caution">
    <text evidence="9">The sequence shown here is derived from an EMBL/GenBank/DDBJ whole genome shotgun (WGS) entry which is preliminary data.</text>
</comment>
<evidence type="ECO:0000256" key="7">
    <source>
        <dbReference type="RuleBase" id="RU365095"/>
    </source>
</evidence>
<dbReference type="CDD" id="cd01400">
    <property type="entry name" value="6PGL"/>
    <property type="match status" value="1"/>
</dbReference>
<keyword evidence="7" id="KW-0378">Hydrolase</keyword>
<comment type="function">
    <text evidence="2 7">Hydrolysis of 6-phosphogluconolactone to 6-phosphogluconate.</text>
</comment>
<dbReference type="InterPro" id="IPR005900">
    <property type="entry name" value="6-phosphogluconolactonase_DevB"/>
</dbReference>
<dbReference type="PANTHER" id="PTHR11054">
    <property type="entry name" value="6-PHOSPHOGLUCONOLACTONASE"/>
    <property type="match status" value="1"/>
</dbReference>
<organism evidence="9 10">
    <name type="scientific">Roseivivax isoporae LMG 25204</name>
    <dbReference type="NCBI Taxonomy" id="1449351"/>
    <lineage>
        <taxon>Bacteria</taxon>
        <taxon>Pseudomonadati</taxon>
        <taxon>Pseudomonadota</taxon>
        <taxon>Alphaproteobacteria</taxon>
        <taxon>Rhodobacterales</taxon>
        <taxon>Roseobacteraceae</taxon>
        <taxon>Roseivivax</taxon>
    </lineage>
</organism>
<dbReference type="GO" id="GO:0005975">
    <property type="term" value="P:carbohydrate metabolic process"/>
    <property type="evidence" value="ECO:0007669"/>
    <property type="project" value="UniProtKB-UniRule"/>
</dbReference>
<dbReference type="InterPro" id="IPR037171">
    <property type="entry name" value="NagB/RpiA_transferase-like"/>
</dbReference>
<accession>X7FD78</accession>
<dbReference type="GO" id="GO:0017057">
    <property type="term" value="F:6-phosphogluconolactonase activity"/>
    <property type="evidence" value="ECO:0007669"/>
    <property type="project" value="UniProtKB-UniRule"/>
</dbReference>
<dbReference type="EMBL" id="JAME01000002">
    <property type="protein sequence ID" value="ETX30770.1"/>
    <property type="molecule type" value="Genomic_DNA"/>
</dbReference>
<dbReference type="eggNOG" id="COG0363">
    <property type="taxonomic scope" value="Bacteria"/>
</dbReference>
<proteinExistence type="inferred from homology"/>
<dbReference type="Gene3D" id="3.40.50.1360">
    <property type="match status" value="1"/>
</dbReference>
<evidence type="ECO:0000313" key="10">
    <source>
        <dbReference type="Proteomes" id="UP000023430"/>
    </source>
</evidence>
<dbReference type="UniPathway" id="UPA00115">
    <property type="reaction ID" value="UER00409"/>
</dbReference>
<feature type="domain" description="Glucosamine/galactosamine-6-phosphate isomerase" evidence="8">
    <location>
        <begin position="10"/>
        <end position="223"/>
    </location>
</feature>
<evidence type="ECO:0000256" key="3">
    <source>
        <dbReference type="ARBA" id="ARBA00004961"/>
    </source>
</evidence>
<evidence type="ECO:0000256" key="5">
    <source>
        <dbReference type="ARBA" id="ARBA00013198"/>
    </source>
</evidence>
<evidence type="ECO:0000259" key="8">
    <source>
        <dbReference type="Pfam" id="PF01182"/>
    </source>
</evidence>
<evidence type="ECO:0000256" key="1">
    <source>
        <dbReference type="ARBA" id="ARBA00000832"/>
    </source>
</evidence>
<dbReference type="OrthoDB" id="9810967at2"/>
<evidence type="ECO:0000256" key="6">
    <source>
        <dbReference type="ARBA" id="ARBA00020337"/>
    </source>
</evidence>
<sequence>MAYELIEYPDREMMFIDLADKLASELRAALARAERVTMAVPGGTSPGPVFDDLCSVELDWDRVDVMLTDERWVPEDSERSNTRLLRERLLVDKAARARLLPMFLPCREPEDRLAELAETIRPNLPLSIVLLGMGADMHTASLFPGADRLDEALARNAPILMPMRAPGAPEPRVTLTAPVLDGALSKHVLIMGAEKRAALENARGKPAREAPINAILNDAWVHWAE</sequence>
<dbReference type="SUPFAM" id="SSF100950">
    <property type="entry name" value="NagB/RpiA/CoA transferase-like"/>
    <property type="match status" value="1"/>
</dbReference>
<dbReference type="Pfam" id="PF01182">
    <property type="entry name" value="Glucosamine_iso"/>
    <property type="match status" value="1"/>
</dbReference>
<dbReference type="InterPro" id="IPR006148">
    <property type="entry name" value="Glc/Gal-6P_isomerase"/>
</dbReference>
<dbReference type="Proteomes" id="UP000023430">
    <property type="component" value="Unassembled WGS sequence"/>
</dbReference>
<dbReference type="EC" id="3.1.1.31" evidence="5 7"/>
<evidence type="ECO:0000256" key="4">
    <source>
        <dbReference type="ARBA" id="ARBA00010662"/>
    </source>
</evidence>
<comment type="similarity">
    <text evidence="4 7">Belongs to the glucosamine/galactosamine-6-phosphate isomerase family. 6-phosphogluconolactonase subfamily.</text>
</comment>
<evidence type="ECO:0000313" key="9">
    <source>
        <dbReference type="EMBL" id="ETX30770.1"/>
    </source>
</evidence>